<reference evidence="1" key="2">
    <citation type="journal article" date="2015" name="Fish Shellfish Immunol.">
        <title>Early steps in the European eel (Anguilla anguilla)-Vibrio vulnificus interaction in the gills: Role of the RtxA13 toxin.</title>
        <authorList>
            <person name="Callol A."/>
            <person name="Pajuelo D."/>
            <person name="Ebbesson L."/>
            <person name="Teles M."/>
            <person name="MacKenzie S."/>
            <person name="Amaro C."/>
        </authorList>
    </citation>
    <scope>NUCLEOTIDE SEQUENCE</scope>
</reference>
<sequence length="34" mass="3877">MILPLKGICMSSILYMKLHVVLFGLIRTKSRSVK</sequence>
<dbReference type="EMBL" id="GBXM01043370">
    <property type="protein sequence ID" value="JAH65207.1"/>
    <property type="molecule type" value="Transcribed_RNA"/>
</dbReference>
<evidence type="ECO:0000313" key="1">
    <source>
        <dbReference type="EMBL" id="JAH65207.1"/>
    </source>
</evidence>
<proteinExistence type="predicted"/>
<dbReference type="AlphaFoldDB" id="A0A0E9UHE1"/>
<organism evidence="1">
    <name type="scientific">Anguilla anguilla</name>
    <name type="common">European freshwater eel</name>
    <name type="synonym">Muraena anguilla</name>
    <dbReference type="NCBI Taxonomy" id="7936"/>
    <lineage>
        <taxon>Eukaryota</taxon>
        <taxon>Metazoa</taxon>
        <taxon>Chordata</taxon>
        <taxon>Craniata</taxon>
        <taxon>Vertebrata</taxon>
        <taxon>Euteleostomi</taxon>
        <taxon>Actinopterygii</taxon>
        <taxon>Neopterygii</taxon>
        <taxon>Teleostei</taxon>
        <taxon>Anguilliformes</taxon>
        <taxon>Anguillidae</taxon>
        <taxon>Anguilla</taxon>
    </lineage>
</organism>
<reference evidence="1" key="1">
    <citation type="submission" date="2014-11" db="EMBL/GenBank/DDBJ databases">
        <authorList>
            <person name="Amaro Gonzalez C."/>
        </authorList>
    </citation>
    <scope>NUCLEOTIDE SEQUENCE</scope>
</reference>
<protein>
    <submittedName>
        <fullName evidence="1">Uncharacterized protein</fullName>
    </submittedName>
</protein>
<name>A0A0E9UHE1_ANGAN</name>
<accession>A0A0E9UHE1</accession>